<accession>A0A0P7B6Z3</accession>
<dbReference type="AlphaFoldDB" id="A0A0P7B6Z3"/>
<evidence type="ECO:0000313" key="2">
    <source>
        <dbReference type="Proteomes" id="UP000050424"/>
    </source>
</evidence>
<keyword evidence="2" id="KW-1185">Reference proteome</keyword>
<dbReference type="EMBL" id="LKCW01000050">
    <property type="protein sequence ID" value="KPM42345.1"/>
    <property type="molecule type" value="Genomic_DNA"/>
</dbReference>
<dbReference type="OrthoDB" id="4773048at2759"/>
<comment type="caution">
    <text evidence="1">The sequence shown here is derived from an EMBL/GenBank/DDBJ whole genome shotgun (WGS) entry which is preliminary data.</text>
</comment>
<name>A0A0P7B6Z3_9HYPO</name>
<evidence type="ECO:0000313" key="1">
    <source>
        <dbReference type="EMBL" id="KPM42345.1"/>
    </source>
</evidence>
<reference evidence="1 2" key="1">
    <citation type="submission" date="2015-09" db="EMBL/GenBank/DDBJ databases">
        <title>Draft genome of a European isolate of the apple canker pathogen Neonectria ditissima.</title>
        <authorList>
            <person name="Gomez-Cortecero A."/>
            <person name="Harrison R.J."/>
            <person name="Armitage A.D."/>
        </authorList>
    </citation>
    <scope>NUCLEOTIDE SEQUENCE [LARGE SCALE GENOMIC DNA]</scope>
    <source>
        <strain evidence="1 2">R09/05</strain>
    </source>
</reference>
<gene>
    <name evidence="1" type="ORF">AK830_g4189</name>
</gene>
<proteinExistence type="predicted"/>
<sequence length="228" mass="25048">MPSISISSNEDLLETLESECSKFTDRYFPLHTKQIASLKAATALVNTDQTQIHRNPGKRRAATILTDLWTHAQEVFVLCALATNQTGLGALKTIDYIAVVGAWWEARETKPRGLSEIIHYHSNILPTTRGSSDFITVNTTVAQLASLMLRENGNMPLIITCPFGGVPPPFIQIGQEPRIKVELSMEAFTELLKVADEGSIAPSTTTPYHSYRAGIAFIHHQDSNSVTA</sequence>
<dbReference type="Proteomes" id="UP000050424">
    <property type="component" value="Unassembled WGS sequence"/>
</dbReference>
<protein>
    <submittedName>
        <fullName evidence="1">Uncharacterized protein</fullName>
    </submittedName>
</protein>
<organism evidence="1 2">
    <name type="scientific">Neonectria ditissima</name>
    <dbReference type="NCBI Taxonomy" id="78410"/>
    <lineage>
        <taxon>Eukaryota</taxon>
        <taxon>Fungi</taxon>
        <taxon>Dikarya</taxon>
        <taxon>Ascomycota</taxon>
        <taxon>Pezizomycotina</taxon>
        <taxon>Sordariomycetes</taxon>
        <taxon>Hypocreomycetidae</taxon>
        <taxon>Hypocreales</taxon>
        <taxon>Nectriaceae</taxon>
        <taxon>Neonectria</taxon>
    </lineage>
</organism>